<sequence length="190" mass="21179">MKKWMLAVVACVFLLGGSAYGAFKYQIKAEHEGGNVTPSQAYEMVKNDPGHTFIIDTRTRPEYELIGHPVGAYNVPKKFWTGKLGEKGYGMAENPDFEKDLLARFNPASDKLIFMCRSGKRSCLSCQAAIQAGWKPESVCNMLGGFEGDKIKNKDSAFDGQRKLGGWKNEGLPWTYHIDKALVYKTDLAQ</sequence>
<evidence type="ECO:0000259" key="2">
    <source>
        <dbReference type="PROSITE" id="PS50206"/>
    </source>
</evidence>
<proteinExistence type="predicted"/>
<dbReference type="OrthoDB" id="7835227at2"/>
<reference evidence="3 4" key="1">
    <citation type="submission" date="2019-11" db="EMBL/GenBank/DDBJ databases">
        <title>Comparative genomics of hydrocarbon-degrading Desulfosarcina strains.</title>
        <authorList>
            <person name="Watanabe M."/>
            <person name="Kojima H."/>
            <person name="Fukui M."/>
        </authorList>
    </citation>
    <scope>NUCLEOTIDE SEQUENCE [LARGE SCALE GENOMIC DNA]</scope>
    <source>
        <strain evidence="3 4">PP31</strain>
    </source>
</reference>
<organism evidence="3 4">
    <name type="scientific">Desulfosarcina widdelii</name>
    <dbReference type="NCBI Taxonomy" id="947919"/>
    <lineage>
        <taxon>Bacteria</taxon>
        <taxon>Pseudomonadati</taxon>
        <taxon>Thermodesulfobacteriota</taxon>
        <taxon>Desulfobacteria</taxon>
        <taxon>Desulfobacterales</taxon>
        <taxon>Desulfosarcinaceae</taxon>
        <taxon>Desulfosarcina</taxon>
    </lineage>
</organism>
<accession>A0A5K7ZAN5</accession>
<evidence type="ECO:0000256" key="1">
    <source>
        <dbReference type="SAM" id="SignalP"/>
    </source>
</evidence>
<dbReference type="AlphaFoldDB" id="A0A5K7ZAN5"/>
<dbReference type="PANTHER" id="PTHR45431:SF3">
    <property type="entry name" value="RHODANESE-LIKE DOMAIN-CONTAINING PROTEIN 15, CHLOROPLASTIC"/>
    <property type="match status" value="1"/>
</dbReference>
<dbReference type="SMART" id="SM00450">
    <property type="entry name" value="RHOD"/>
    <property type="match status" value="1"/>
</dbReference>
<feature type="domain" description="Rhodanese" evidence="2">
    <location>
        <begin position="48"/>
        <end position="158"/>
    </location>
</feature>
<dbReference type="InterPro" id="IPR052367">
    <property type="entry name" value="Thiosulfate_ST/Rhodanese-like"/>
</dbReference>
<dbReference type="PANTHER" id="PTHR45431">
    <property type="entry name" value="RHODANESE-LIKE DOMAIN-CONTAINING PROTEIN 15, CHLOROPLASTIC"/>
    <property type="match status" value="1"/>
</dbReference>
<feature type="chain" id="PRO_5024458216" description="Rhodanese domain-containing protein" evidence="1">
    <location>
        <begin position="22"/>
        <end position="190"/>
    </location>
</feature>
<dbReference type="SUPFAM" id="SSF52821">
    <property type="entry name" value="Rhodanese/Cell cycle control phosphatase"/>
    <property type="match status" value="1"/>
</dbReference>
<protein>
    <recommendedName>
        <fullName evidence="2">Rhodanese domain-containing protein</fullName>
    </recommendedName>
</protein>
<evidence type="ECO:0000313" key="3">
    <source>
        <dbReference type="EMBL" id="BBO76853.1"/>
    </source>
</evidence>
<dbReference type="Proteomes" id="UP000427769">
    <property type="component" value="Chromosome"/>
</dbReference>
<dbReference type="RefSeq" id="WP_155305657.1">
    <property type="nucleotide sequence ID" value="NZ_AP021875.1"/>
</dbReference>
<feature type="signal peptide" evidence="1">
    <location>
        <begin position="1"/>
        <end position="21"/>
    </location>
</feature>
<dbReference type="InterPro" id="IPR036873">
    <property type="entry name" value="Rhodanese-like_dom_sf"/>
</dbReference>
<keyword evidence="1" id="KW-0732">Signal</keyword>
<dbReference type="Pfam" id="PF00581">
    <property type="entry name" value="Rhodanese"/>
    <property type="match status" value="1"/>
</dbReference>
<keyword evidence="4" id="KW-1185">Reference proteome</keyword>
<dbReference type="Gene3D" id="3.40.250.10">
    <property type="entry name" value="Rhodanese-like domain"/>
    <property type="match status" value="1"/>
</dbReference>
<name>A0A5K7ZAN5_9BACT</name>
<dbReference type="PROSITE" id="PS50206">
    <property type="entry name" value="RHODANESE_3"/>
    <property type="match status" value="1"/>
</dbReference>
<dbReference type="InterPro" id="IPR001763">
    <property type="entry name" value="Rhodanese-like_dom"/>
</dbReference>
<gene>
    <name evidence="3" type="ORF">DSCW_42700</name>
</gene>
<dbReference type="KEGG" id="dwd:DSCW_42700"/>
<dbReference type="EMBL" id="AP021875">
    <property type="protein sequence ID" value="BBO76853.1"/>
    <property type="molecule type" value="Genomic_DNA"/>
</dbReference>
<evidence type="ECO:0000313" key="4">
    <source>
        <dbReference type="Proteomes" id="UP000427769"/>
    </source>
</evidence>